<protein>
    <submittedName>
        <fullName evidence="1">Uncharacterized protein</fullName>
    </submittedName>
</protein>
<dbReference type="EMBL" id="CASHSV030000109">
    <property type="protein sequence ID" value="CAJ2648326.1"/>
    <property type="molecule type" value="Genomic_DNA"/>
</dbReference>
<organism evidence="1 2">
    <name type="scientific">Trifolium pratense</name>
    <name type="common">Red clover</name>
    <dbReference type="NCBI Taxonomy" id="57577"/>
    <lineage>
        <taxon>Eukaryota</taxon>
        <taxon>Viridiplantae</taxon>
        <taxon>Streptophyta</taxon>
        <taxon>Embryophyta</taxon>
        <taxon>Tracheophyta</taxon>
        <taxon>Spermatophyta</taxon>
        <taxon>Magnoliopsida</taxon>
        <taxon>eudicotyledons</taxon>
        <taxon>Gunneridae</taxon>
        <taxon>Pentapetalae</taxon>
        <taxon>rosids</taxon>
        <taxon>fabids</taxon>
        <taxon>Fabales</taxon>
        <taxon>Fabaceae</taxon>
        <taxon>Papilionoideae</taxon>
        <taxon>50 kb inversion clade</taxon>
        <taxon>NPAAA clade</taxon>
        <taxon>Hologalegina</taxon>
        <taxon>IRL clade</taxon>
        <taxon>Trifolieae</taxon>
        <taxon>Trifolium</taxon>
    </lineage>
</organism>
<comment type="caution">
    <text evidence="1">The sequence shown here is derived from an EMBL/GenBank/DDBJ whole genome shotgun (WGS) entry which is preliminary data.</text>
</comment>
<sequence length="817" mass="92692">MWKLKVAEGGSPWLRTLNNHVGRQIWEFDPNSGSPQDLQEIESARQNFHNNRFNHKHSDDLLMRIQYAKENPMKQQVLPKVKVNDVEDVTEETVTTTLRRAIDFYSTLQSHDGHWPGDYGGPMFLMPGLVIALSVTGALNAVLTDEHRKEMRRYLFNHQNKDGGWGLHIEGPSTMFGSVLCYVTLRLLGEGPNDGEGEMEKGRDWILEHGGATYITSWGKMWLSVLGVFEWSGNNPLPPEIWLLPYMLPFHPGRMWCHCRMVYLPMSYLYAKRFVGPITPTILSLRKELFTVPYHDIDWNQARNLCAKEDLYYPHPLVQDILWASLHKFVEPIFMNWPGKKLREKAVETVMEHIHYEDENTRYICIGPVNKVLNMLCCWVEDPNSEAFKLHLPRIHDYLWIAEDGMKMQGYNGSQLWDTAFAAQAIISANLIDEFGPTLRKAHAYIKNSQVLEDCPGDLSKWYRHISKGAWPFSTADHGWPISDCTAEGLKAVLLLSKIAPEIVGEPLDAKRLYDAVNVILSLQTKNDPTLFFKGLPSLSFESSLPELFLFGGTSAFSLSSSSSFSLPFSSSSTSLDASSIFQNEDGGLATYELTRSYKWLEIINPAETFGDIVIDYTYVECTSAAIQALATFRKLYPGHRREEIQSSIEKAAAFIEKIQDSDGSWYGSWGVCFTYGTWFGVKGLISAGKSFSNCLSIRKACEFLLSKQLPSGGWAESYLSCQNKVYSNLESNRSHVVNTGWAMLALIETEQAKRDPTPLHRAAVCLINSQMENGDFPQEEIMGVFNKNCMITYAAYRNIFPIWALGEYRQHVLKAC</sequence>
<name>A0ACB0JU32_TRIPR</name>
<evidence type="ECO:0000313" key="2">
    <source>
        <dbReference type="Proteomes" id="UP001177021"/>
    </source>
</evidence>
<evidence type="ECO:0000313" key="1">
    <source>
        <dbReference type="EMBL" id="CAJ2648326.1"/>
    </source>
</evidence>
<gene>
    <name evidence="1" type="ORF">MILVUS5_LOCUS16697</name>
</gene>
<proteinExistence type="predicted"/>
<keyword evidence="2" id="KW-1185">Reference proteome</keyword>
<reference evidence="1" key="1">
    <citation type="submission" date="2023-10" db="EMBL/GenBank/DDBJ databases">
        <authorList>
            <person name="Rodriguez Cubillos JULIANA M."/>
            <person name="De Vega J."/>
        </authorList>
    </citation>
    <scope>NUCLEOTIDE SEQUENCE</scope>
</reference>
<accession>A0ACB0JU32</accession>
<dbReference type="Proteomes" id="UP001177021">
    <property type="component" value="Unassembled WGS sequence"/>
</dbReference>